<dbReference type="Proteomes" id="UP000281498">
    <property type="component" value="Unassembled WGS sequence"/>
</dbReference>
<keyword evidence="1" id="KW-0805">Transcription regulation</keyword>
<gene>
    <name evidence="6" type="ORF">CR203_08905</name>
</gene>
<proteinExistence type="predicted"/>
<dbReference type="SUPFAM" id="SSF46689">
    <property type="entry name" value="Homeodomain-like"/>
    <property type="match status" value="1"/>
</dbReference>
<evidence type="ECO:0000256" key="1">
    <source>
        <dbReference type="ARBA" id="ARBA00023015"/>
    </source>
</evidence>
<evidence type="ECO:0000313" key="6">
    <source>
        <dbReference type="EMBL" id="RKL67463.1"/>
    </source>
</evidence>
<feature type="domain" description="HTH rpiR-type" evidence="4">
    <location>
        <begin position="1"/>
        <end position="73"/>
    </location>
</feature>
<keyword evidence="2" id="KW-0238">DNA-binding</keyword>
<dbReference type="PROSITE" id="PS51071">
    <property type="entry name" value="HTH_RPIR"/>
    <property type="match status" value="1"/>
</dbReference>
<dbReference type="AlphaFoldDB" id="A0A3A9KCV8"/>
<dbReference type="EMBL" id="PDOE01000003">
    <property type="protein sequence ID" value="RKL67463.1"/>
    <property type="molecule type" value="Genomic_DNA"/>
</dbReference>
<feature type="domain" description="SIS" evidence="5">
    <location>
        <begin position="117"/>
        <end position="255"/>
    </location>
</feature>
<protein>
    <submittedName>
        <fullName evidence="6">RpiR family transcriptional regulator</fullName>
    </submittedName>
</protein>
<dbReference type="InterPro" id="IPR035472">
    <property type="entry name" value="RpiR-like_SIS"/>
</dbReference>
<organism evidence="6 7">
    <name type="scientific">Salipaludibacillus neizhouensis</name>
    <dbReference type="NCBI Taxonomy" id="885475"/>
    <lineage>
        <taxon>Bacteria</taxon>
        <taxon>Bacillati</taxon>
        <taxon>Bacillota</taxon>
        <taxon>Bacilli</taxon>
        <taxon>Bacillales</taxon>
        <taxon>Bacillaceae</taxon>
    </lineage>
</organism>
<evidence type="ECO:0000256" key="3">
    <source>
        <dbReference type="ARBA" id="ARBA00023163"/>
    </source>
</evidence>
<keyword evidence="7" id="KW-1185">Reference proteome</keyword>
<dbReference type="GO" id="GO:0003677">
    <property type="term" value="F:DNA binding"/>
    <property type="evidence" value="ECO:0007669"/>
    <property type="project" value="UniProtKB-KW"/>
</dbReference>
<dbReference type="InterPro" id="IPR046348">
    <property type="entry name" value="SIS_dom_sf"/>
</dbReference>
<dbReference type="InterPro" id="IPR036388">
    <property type="entry name" value="WH-like_DNA-bd_sf"/>
</dbReference>
<dbReference type="GO" id="GO:0097367">
    <property type="term" value="F:carbohydrate derivative binding"/>
    <property type="evidence" value="ECO:0007669"/>
    <property type="project" value="InterPro"/>
</dbReference>
<dbReference type="InterPro" id="IPR000281">
    <property type="entry name" value="HTH_RpiR"/>
</dbReference>
<dbReference type="InterPro" id="IPR047640">
    <property type="entry name" value="RpiR-like"/>
</dbReference>
<dbReference type="CDD" id="cd05013">
    <property type="entry name" value="SIS_RpiR"/>
    <property type="match status" value="1"/>
</dbReference>
<dbReference type="Gene3D" id="1.10.10.10">
    <property type="entry name" value="Winged helix-like DNA-binding domain superfamily/Winged helix DNA-binding domain"/>
    <property type="match status" value="1"/>
</dbReference>
<dbReference type="GO" id="GO:1901135">
    <property type="term" value="P:carbohydrate derivative metabolic process"/>
    <property type="evidence" value="ECO:0007669"/>
    <property type="project" value="InterPro"/>
</dbReference>
<dbReference type="PANTHER" id="PTHR30514">
    <property type="entry name" value="GLUCOKINASE"/>
    <property type="match status" value="1"/>
</dbReference>
<evidence type="ECO:0000259" key="5">
    <source>
        <dbReference type="PROSITE" id="PS51464"/>
    </source>
</evidence>
<evidence type="ECO:0000256" key="2">
    <source>
        <dbReference type="ARBA" id="ARBA00023125"/>
    </source>
</evidence>
<dbReference type="Gene3D" id="3.40.50.10490">
    <property type="entry name" value="Glucose-6-phosphate isomerase like protein, domain 1"/>
    <property type="match status" value="1"/>
</dbReference>
<dbReference type="Pfam" id="PF01380">
    <property type="entry name" value="SIS"/>
    <property type="match status" value="1"/>
</dbReference>
<dbReference type="InterPro" id="IPR001347">
    <property type="entry name" value="SIS_dom"/>
</dbReference>
<dbReference type="PROSITE" id="PS51464">
    <property type="entry name" value="SIS"/>
    <property type="match status" value="1"/>
</dbReference>
<dbReference type="OrthoDB" id="370421at2"/>
<dbReference type="InterPro" id="IPR009057">
    <property type="entry name" value="Homeodomain-like_sf"/>
</dbReference>
<evidence type="ECO:0000259" key="4">
    <source>
        <dbReference type="PROSITE" id="PS51071"/>
    </source>
</evidence>
<accession>A0A3A9KCV8</accession>
<dbReference type="SUPFAM" id="SSF53697">
    <property type="entry name" value="SIS domain"/>
    <property type="match status" value="1"/>
</dbReference>
<dbReference type="RefSeq" id="WP_110935373.1">
    <property type="nucleotide sequence ID" value="NZ_KZ614146.1"/>
</dbReference>
<reference evidence="6 7" key="1">
    <citation type="submission" date="2017-10" db="EMBL/GenBank/DDBJ databases">
        <title>Bacillus sp. nov., a halophilic bacterium isolated from a Keqin Lake.</title>
        <authorList>
            <person name="Wang H."/>
        </authorList>
    </citation>
    <scope>NUCLEOTIDE SEQUENCE [LARGE SCALE GENOMIC DNA]</scope>
    <source>
        <strain evidence="6 7">KCTC 13187</strain>
    </source>
</reference>
<comment type="caution">
    <text evidence="6">The sequence shown here is derived from an EMBL/GenBank/DDBJ whole genome shotgun (WGS) entry which is preliminary data.</text>
</comment>
<dbReference type="Pfam" id="PF01418">
    <property type="entry name" value="HTH_6"/>
    <property type="match status" value="1"/>
</dbReference>
<dbReference type="GO" id="GO:0003700">
    <property type="term" value="F:DNA-binding transcription factor activity"/>
    <property type="evidence" value="ECO:0007669"/>
    <property type="project" value="InterPro"/>
</dbReference>
<evidence type="ECO:0000313" key="7">
    <source>
        <dbReference type="Proteomes" id="UP000281498"/>
    </source>
</evidence>
<name>A0A3A9KCV8_9BACI</name>
<sequence length="276" mass="31613">MNFNWNTESLSPSQMKVADYVQKNIQQVLISTEQEIATTVKVSIASVSRFWRSVGYKNLKDFKVQIGSQLKISPAGKMKNVLSKLEGQELQYHTLKFSVDHLYKTMEQFPEVAFNEAVDCLLSAKKIHLYCPGPSRGLAELLNYRLSRFGLDLHTIEKSGSELLEDILHFQKEDVVVIFGFIRLLPEANVILKQAKQVGYQTIIITDQVVSEFSKEADVILFADRGEVREFHSMIAPTFIIENLIISVGMRNKEENLKQLDRLSQLRKRYSAELPR</sequence>
<keyword evidence="3" id="KW-0804">Transcription</keyword>